<proteinExistence type="predicted"/>
<evidence type="ECO:0000313" key="2">
    <source>
        <dbReference type="EMBL" id="KAK4096169.1"/>
    </source>
</evidence>
<gene>
    <name evidence="2" type="ORF">N658DRAFT_54925</name>
</gene>
<feature type="chain" id="PRO_5042863377" evidence="1">
    <location>
        <begin position="16"/>
        <end position="110"/>
    </location>
</feature>
<comment type="caution">
    <text evidence="2">The sequence shown here is derived from an EMBL/GenBank/DDBJ whole genome shotgun (WGS) entry which is preliminary data.</text>
</comment>
<organism evidence="2 3">
    <name type="scientific">Parathielavia hyrcaniae</name>
    <dbReference type="NCBI Taxonomy" id="113614"/>
    <lineage>
        <taxon>Eukaryota</taxon>
        <taxon>Fungi</taxon>
        <taxon>Dikarya</taxon>
        <taxon>Ascomycota</taxon>
        <taxon>Pezizomycotina</taxon>
        <taxon>Sordariomycetes</taxon>
        <taxon>Sordariomycetidae</taxon>
        <taxon>Sordariales</taxon>
        <taxon>Chaetomiaceae</taxon>
        <taxon>Parathielavia</taxon>
    </lineage>
</organism>
<reference evidence="2" key="2">
    <citation type="submission" date="2023-05" db="EMBL/GenBank/DDBJ databases">
        <authorList>
            <consortium name="Lawrence Berkeley National Laboratory"/>
            <person name="Steindorff A."/>
            <person name="Hensen N."/>
            <person name="Bonometti L."/>
            <person name="Westerberg I."/>
            <person name="Brannstrom I.O."/>
            <person name="Guillou S."/>
            <person name="Cros-Aarteil S."/>
            <person name="Calhoun S."/>
            <person name="Haridas S."/>
            <person name="Kuo A."/>
            <person name="Mondo S."/>
            <person name="Pangilinan J."/>
            <person name="Riley R."/>
            <person name="Labutti K."/>
            <person name="Andreopoulos B."/>
            <person name="Lipzen A."/>
            <person name="Chen C."/>
            <person name="Yanf M."/>
            <person name="Daum C."/>
            <person name="Ng V."/>
            <person name="Clum A."/>
            <person name="Ohm R."/>
            <person name="Martin F."/>
            <person name="Silar P."/>
            <person name="Natvig D."/>
            <person name="Lalanne C."/>
            <person name="Gautier V."/>
            <person name="Ament-Velasquez S.L."/>
            <person name="Kruys A."/>
            <person name="Hutchinson M.I."/>
            <person name="Powell A.J."/>
            <person name="Barry K."/>
            <person name="Miller A.N."/>
            <person name="Grigoriev I.V."/>
            <person name="Debuchy R."/>
            <person name="Gladieux P."/>
            <person name="Thoren M.H."/>
            <person name="Johannesson H."/>
        </authorList>
    </citation>
    <scope>NUCLEOTIDE SEQUENCE</scope>
    <source>
        <strain evidence="2">CBS 757.83</strain>
    </source>
</reference>
<sequence length="110" mass="11374">MRFFVLASLVTTATAIPCKIVGAGNGLCRSCPCTGCEILAEVPNGATREFACVWRLGQSVDGDNTWVYLPDSNCYVARLRTDCAANLLGGCLSAATQGFLPGSPGGRGVA</sequence>
<evidence type="ECO:0000256" key="1">
    <source>
        <dbReference type="SAM" id="SignalP"/>
    </source>
</evidence>
<dbReference type="AlphaFoldDB" id="A0AAN6PT23"/>
<feature type="signal peptide" evidence="1">
    <location>
        <begin position="1"/>
        <end position="15"/>
    </location>
</feature>
<keyword evidence="1" id="KW-0732">Signal</keyword>
<evidence type="ECO:0000313" key="3">
    <source>
        <dbReference type="Proteomes" id="UP001305647"/>
    </source>
</evidence>
<accession>A0AAN6PT23</accession>
<dbReference type="Proteomes" id="UP001305647">
    <property type="component" value="Unassembled WGS sequence"/>
</dbReference>
<name>A0AAN6PT23_9PEZI</name>
<protein>
    <submittedName>
        <fullName evidence="2">Uncharacterized protein</fullName>
    </submittedName>
</protein>
<keyword evidence="3" id="KW-1185">Reference proteome</keyword>
<dbReference type="EMBL" id="MU863733">
    <property type="protein sequence ID" value="KAK4096169.1"/>
    <property type="molecule type" value="Genomic_DNA"/>
</dbReference>
<reference evidence="2" key="1">
    <citation type="journal article" date="2023" name="Mol. Phylogenet. Evol.">
        <title>Genome-scale phylogeny and comparative genomics of the fungal order Sordariales.</title>
        <authorList>
            <person name="Hensen N."/>
            <person name="Bonometti L."/>
            <person name="Westerberg I."/>
            <person name="Brannstrom I.O."/>
            <person name="Guillou S."/>
            <person name="Cros-Aarteil S."/>
            <person name="Calhoun S."/>
            <person name="Haridas S."/>
            <person name="Kuo A."/>
            <person name="Mondo S."/>
            <person name="Pangilinan J."/>
            <person name="Riley R."/>
            <person name="LaButti K."/>
            <person name="Andreopoulos B."/>
            <person name="Lipzen A."/>
            <person name="Chen C."/>
            <person name="Yan M."/>
            <person name="Daum C."/>
            <person name="Ng V."/>
            <person name="Clum A."/>
            <person name="Steindorff A."/>
            <person name="Ohm R.A."/>
            <person name="Martin F."/>
            <person name="Silar P."/>
            <person name="Natvig D.O."/>
            <person name="Lalanne C."/>
            <person name="Gautier V."/>
            <person name="Ament-Velasquez S.L."/>
            <person name="Kruys A."/>
            <person name="Hutchinson M.I."/>
            <person name="Powell A.J."/>
            <person name="Barry K."/>
            <person name="Miller A.N."/>
            <person name="Grigoriev I.V."/>
            <person name="Debuchy R."/>
            <person name="Gladieux P."/>
            <person name="Hiltunen Thoren M."/>
            <person name="Johannesson H."/>
        </authorList>
    </citation>
    <scope>NUCLEOTIDE SEQUENCE</scope>
    <source>
        <strain evidence="2">CBS 757.83</strain>
    </source>
</reference>